<name>Q4RXY7_TETNG</name>
<protein>
    <submittedName>
        <fullName evidence="2">(spotted green pufferfish) hypothetical protein</fullName>
    </submittedName>
</protein>
<dbReference type="EMBL" id="CAAE01014979">
    <property type="protein sequence ID" value="CAG06745.1"/>
    <property type="molecule type" value="Genomic_DNA"/>
</dbReference>
<reference evidence="2" key="1">
    <citation type="journal article" date="2004" name="Nature">
        <title>Genome duplication in the teleost fish Tetraodon nigroviridis reveals the early vertebrate proto-karyotype.</title>
        <authorList>
            <person name="Jaillon O."/>
            <person name="Aury J.-M."/>
            <person name="Brunet F."/>
            <person name="Petit J.-L."/>
            <person name="Stange-Thomann N."/>
            <person name="Mauceli E."/>
            <person name="Bouneau L."/>
            <person name="Fischer C."/>
            <person name="Ozouf-Costaz C."/>
            <person name="Bernot A."/>
            <person name="Nicaud S."/>
            <person name="Jaffe D."/>
            <person name="Fisher S."/>
            <person name="Lutfalla G."/>
            <person name="Dossat C."/>
            <person name="Segurens B."/>
            <person name="Dasilva C."/>
            <person name="Salanoubat M."/>
            <person name="Levy M."/>
            <person name="Boudet N."/>
            <person name="Castellano S."/>
            <person name="Anthouard V."/>
            <person name="Jubin C."/>
            <person name="Castelli V."/>
            <person name="Katinka M."/>
            <person name="Vacherie B."/>
            <person name="Biemont C."/>
            <person name="Skalli Z."/>
            <person name="Cattolico L."/>
            <person name="Poulain J."/>
            <person name="De Berardinis V."/>
            <person name="Cruaud C."/>
            <person name="Duprat S."/>
            <person name="Brottier P."/>
            <person name="Coutanceau J.-P."/>
            <person name="Gouzy J."/>
            <person name="Parra G."/>
            <person name="Lardier G."/>
            <person name="Chapple C."/>
            <person name="McKernan K.J."/>
            <person name="McEwan P."/>
            <person name="Bosak S."/>
            <person name="Kellis M."/>
            <person name="Volff J.-N."/>
            <person name="Guigo R."/>
            <person name="Zody M.C."/>
            <person name="Mesirov J."/>
            <person name="Lindblad-Toh K."/>
            <person name="Birren B."/>
            <person name="Nusbaum C."/>
            <person name="Kahn D."/>
            <person name="Robinson-Rechavi M."/>
            <person name="Laudet V."/>
            <person name="Schachter V."/>
            <person name="Quetier F."/>
            <person name="Saurin W."/>
            <person name="Scarpelli C."/>
            <person name="Wincker P."/>
            <person name="Lander E.S."/>
            <person name="Weissenbach J."/>
            <person name="Roest Crollius H."/>
        </authorList>
    </citation>
    <scope>NUCLEOTIDE SEQUENCE [LARGE SCALE GENOMIC DNA]</scope>
</reference>
<accession>Q4RXY7</accession>
<evidence type="ECO:0000313" key="2">
    <source>
        <dbReference type="EMBL" id="CAG06745.1"/>
    </source>
</evidence>
<evidence type="ECO:0000256" key="1">
    <source>
        <dbReference type="SAM" id="MobiDB-lite"/>
    </source>
</evidence>
<feature type="non-terminal residue" evidence="2">
    <location>
        <position position="37"/>
    </location>
</feature>
<sequence>ARRPRPRTRTPRTASGKSNLTHFPPQMCTRLAASDSK</sequence>
<dbReference type="AlphaFoldDB" id="Q4RXY7"/>
<organism evidence="2">
    <name type="scientific">Tetraodon nigroviridis</name>
    <name type="common">Spotted green pufferfish</name>
    <name type="synonym">Chelonodon nigroviridis</name>
    <dbReference type="NCBI Taxonomy" id="99883"/>
    <lineage>
        <taxon>Eukaryota</taxon>
        <taxon>Metazoa</taxon>
        <taxon>Chordata</taxon>
        <taxon>Craniata</taxon>
        <taxon>Vertebrata</taxon>
        <taxon>Euteleostomi</taxon>
        <taxon>Actinopterygii</taxon>
        <taxon>Neopterygii</taxon>
        <taxon>Teleostei</taxon>
        <taxon>Neoteleostei</taxon>
        <taxon>Acanthomorphata</taxon>
        <taxon>Eupercaria</taxon>
        <taxon>Tetraodontiformes</taxon>
        <taxon>Tetradontoidea</taxon>
        <taxon>Tetraodontidae</taxon>
        <taxon>Tetraodon</taxon>
    </lineage>
</organism>
<feature type="compositionally biased region" description="Basic residues" evidence="1">
    <location>
        <begin position="1"/>
        <end position="10"/>
    </location>
</feature>
<gene>
    <name evidence="2" type="ORF">GSTENG00027232001</name>
</gene>
<reference evidence="2" key="2">
    <citation type="submission" date="2004-02" db="EMBL/GenBank/DDBJ databases">
        <authorList>
            <consortium name="Genoscope"/>
            <consortium name="Whitehead Institute Centre for Genome Research"/>
        </authorList>
    </citation>
    <scope>NUCLEOTIDE SEQUENCE</scope>
</reference>
<dbReference type="KEGG" id="tng:GSTEN00027232G001"/>
<proteinExistence type="predicted"/>
<comment type="caution">
    <text evidence="2">The sequence shown here is derived from an EMBL/GenBank/DDBJ whole genome shotgun (WGS) entry which is preliminary data.</text>
</comment>
<feature type="region of interest" description="Disordered" evidence="1">
    <location>
        <begin position="1"/>
        <end position="37"/>
    </location>
</feature>
<feature type="non-terminal residue" evidence="2">
    <location>
        <position position="1"/>
    </location>
</feature>